<dbReference type="Pfam" id="PF23993">
    <property type="entry name" value="DUF7311"/>
    <property type="match status" value="1"/>
</dbReference>
<sequence>MIRYVVAVLLAVAVLSVAGVALEDGADDNTDRQLQTGISDIEGAAVDLTENEELSPAGHPDPRRVVEVTVPAGSLTATGVTHFEIEPVRKADMSIARYVLDDGTRKQEFIDEPIVYHDPTDNRTTAIGGSGKRTLRLALLPDENGDPVVVAAPPDWEK</sequence>
<accession>A0A8A2U8L8</accession>
<dbReference type="Proteomes" id="UP000663191">
    <property type="component" value="Chromosome"/>
</dbReference>
<feature type="domain" description="DUF7311" evidence="1">
    <location>
        <begin position="1"/>
        <end position="151"/>
    </location>
</feature>
<keyword evidence="3" id="KW-1185">Reference proteome</keyword>
<dbReference type="KEGG" id="hlo:J0X27_16635"/>
<dbReference type="OrthoDB" id="204975at2157"/>
<evidence type="ECO:0000313" key="3">
    <source>
        <dbReference type="Proteomes" id="UP000663191"/>
    </source>
</evidence>
<organism evidence="2 3">
    <name type="scientific">Natrinema longum</name>
    <dbReference type="NCBI Taxonomy" id="370324"/>
    <lineage>
        <taxon>Archaea</taxon>
        <taxon>Methanobacteriati</taxon>
        <taxon>Methanobacteriota</taxon>
        <taxon>Stenosarchaea group</taxon>
        <taxon>Halobacteria</taxon>
        <taxon>Halobacteriales</taxon>
        <taxon>Natrialbaceae</taxon>
        <taxon>Natrinema</taxon>
    </lineage>
</organism>
<proteinExistence type="predicted"/>
<dbReference type="InterPro" id="IPR055735">
    <property type="entry name" value="DUF7311"/>
</dbReference>
<dbReference type="AlphaFoldDB" id="A0A8A2U8L8"/>
<reference evidence="2 3" key="1">
    <citation type="journal article" date="2006" name="Int. J. Syst. Evol. Microbiol.">
        <title>Haloterrigena longa sp. nov. and Haloterrigena limicola sp. nov., extremely halophilic archaea isolated from a salt lake.</title>
        <authorList>
            <person name="Cui H.L."/>
            <person name="Tohty D."/>
            <person name="Zhou P.J."/>
            <person name="Liu S.J."/>
        </authorList>
    </citation>
    <scope>NUCLEOTIDE SEQUENCE [LARGE SCALE GENOMIC DNA]</scope>
    <source>
        <strain evidence="2 3">ABH32</strain>
    </source>
</reference>
<dbReference type="RefSeq" id="WP_207270261.1">
    <property type="nucleotide sequence ID" value="NZ_CP071463.1"/>
</dbReference>
<evidence type="ECO:0000313" key="2">
    <source>
        <dbReference type="EMBL" id="QSW85051.1"/>
    </source>
</evidence>
<protein>
    <recommendedName>
        <fullName evidence="1">DUF7311 domain-containing protein</fullName>
    </recommendedName>
</protein>
<name>A0A8A2U8L8_9EURY</name>
<gene>
    <name evidence="2" type="ORF">J0X27_16635</name>
</gene>
<dbReference type="GeneID" id="63185405"/>
<evidence type="ECO:0000259" key="1">
    <source>
        <dbReference type="Pfam" id="PF23993"/>
    </source>
</evidence>
<dbReference type="EMBL" id="CP071463">
    <property type="protein sequence ID" value="QSW85051.1"/>
    <property type="molecule type" value="Genomic_DNA"/>
</dbReference>